<dbReference type="eggNOG" id="COG0484">
    <property type="taxonomic scope" value="Bacteria"/>
</dbReference>
<evidence type="ECO:0000313" key="3">
    <source>
        <dbReference type="Proteomes" id="UP000002287"/>
    </source>
</evidence>
<dbReference type="AlphaFoldDB" id="A4JT65"/>
<protein>
    <recommendedName>
        <fullName evidence="4">Molecular chaperone DnaJ</fullName>
    </recommendedName>
</protein>
<dbReference type="KEGG" id="bvi:Bcep1808_6573"/>
<evidence type="ECO:0008006" key="4">
    <source>
        <dbReference type="Google" id="ProtNLM"/>
    </source>
</evidence>
<dbReference type="EMBL" id="CP000616">
    <property type="protein sequence ID" value="ABO59468.1"/>
    <property type="molecule type" value="Genomic_DNA"/>
</dbReference>
<reference evidence="3" key="1">
    <citation type="submission" date="2007-03" db="EMBL/GenBank/DDBJ databases">
        <title>Complete sequence of chromosome 3 of Burkholderia vietnamiensis G4.</title>
        <authorList>
            <consortium name="US DOE Joint Genome Institute"/>
            <person name="Copeland A."/>
            <person name="Lucas S."/>
            <person name="Lapidus A."/>
            <person name="Barry K."/>
            <person name="Detter J.C."/>
            <person name="Glavina del Rio T."/>
            <person name="Hammon N."/>
            <person name="Israni S."/>
            <person name="Dalin E."/>
            <person name="Tice H."/>
            <person name="Pitluck S."/>
            <person name="Chain P."/>
            <person name="Malfatti S."/>
            <person name="Shin M."/>
            <person name="Vergez L."/>
            <person name="Schmutz J."/>
            <person name="Larimer F."/>
            <person name="Land M."/>
            <person name="Hauser L."/>
            <person name="Kyrpides N."/>
            <person name="Tiedje J."/>
            <person name="Richardson P."/>
        </authorList>
    </citation>
    <scope>NUCLEOTIDE SEQUENCE [LARGE SCALE GENOMIC DNA]</scope>
    <source>
        <strain evidence="3">G4 / LMG 22486</strain>
    </source>
</reference>
<feature type="region of interest" description="Disordered" evidence="1">
    <location>
        <begin position="1"/>
        <end position="34"/>
    </location>
</feature>
<feature type="region of interest" description="Disordered" evidence="1">
    <location>
        <begin position="60"/>
        <end position="103"/>
    </location>
</feature>
<organism evidence="2 3">
    <name type="scientific">Burkholderia vietnamiensis (strain G4 / LMG 22486)</name>
    <name type="common">Burkholderia cepacia (strain R1808)</name>
    <dbReference type="NCBI Taxonomy" id="269482"/>
    <lineage>
        <taxon>Bacteria</taxon>
        <taxon>Pseudomonadati</taxon>
        <taxon>Pseudomonadota</taxon>
        <taxon>Betaproteobacteria</taxon>
        <taxon>Burkholderiales</taxon>
        <taxon>Burkholderiaceae</taxon>
        <taxon>Burkholderia</taxon>
        <taxon>Burkholderia cepacia complex</taxon>
    </lineage>
</organism>
<proteinExistence type="predicted"/>
<accession>A4JT65</accession>
<dbReference type="Proteomes" id="UP000002287">
    <property type="component" value="Chromosome 3"/>
</dbReference>
<evidence type="ECO:0000313" key="2">
    <source>
        <dbReference type="EMBL" id="ABO59468.1"/>
    </source>
</evidence>
<feature type="compositionally biased region" description="Polar residues" evidence="1">
    <location>
        <begin position="74"/>
        <end position="83"/>
    </location>
</feature>
<gene>
    <name evidence="2" type="ordered locus">Bcep1808_6573</name>
</gene>
<sequence length="137" mass="14363">MSAPRQPNAFGSPVVMTPRRRLRREPRRMPAQALPMRVSARLSASAPAAVPYFVTAGTHDAARRDGKHTRRYAMQTSRPSAGQRQDAPLNPGDEGPPDTPGVGEDLCGVCRGTGMVEGQPCTVCGGTGKVLQGIGGG</sequence>
<dbReference type="HOGENOM" id="CLU_1861462_0_0_4"/>
<name>A4JT65_BURVG</name>
<evidence type="ECO:0000256" key="1">
    <source>
        <dbReference type="SAM" id="MobiDB-lite"/>
    </source>
</evidence>
<dbReference type="Gene3D" id="6.20.20.10">
    <property type="match status" value="1"/>
</dbReference>